<evidence type="ECO:0000313" key="2">
    <source>
        <dbReference type="EMBL" id="GAA1165091.1"/>
    </source>
</evidence>
<gene>
    <name evidence="2" type="ORF">GCM10009654_22480</name>
</gene>
<evidence type="ECO:0000313" key="3">
    <source>
        <dbReference type="Proteomes" id="UP001501371"/>
    </source>
</evidence>
<organism evidence="2 3">
    <name type="scientific">Streptomyces hebeiensis</name>
    <dbReference type="NCBI Taxonomy" id="229486"/>
    <lineage>
        <taxon>Bacteria</taxon>
        <taxon>Bacillati</taxon>
        <taxon>Actinomycetota</taxon>
        <taxon>Actinomycetes</taxon>
        <taxon>Kitasatosporales</taxon>
        <taxon>Streptomycetaceae</taxon>
        <taxon>Streptomyces</taxon>
    </lineage>
</organism>
<keyword evidence="3" id="KW-1185">Reference proteome</keyword>
<accession>A0ABN1URT9</accession>
<sequence length="69" mass="7494">MKPRARTGGGARPGMGKPCRKREAARGKAVAKRAFAAPCRQIGSPRFAQRVGRPTLAPSQRFRMHAHKG</sequence>
<feature type="region of interest" description="Disordered" evidence="1">
    <location>
        <begin position="1"/>
        <end position="27"/>
    </location>
</feature>
<proteinExistence type="predicted"/>
<dbReference type="Proteomes" id="UP001501371">
    <property type="component" value="Unassembled WGS sequence"/>
</dbReference>
<name>A0ABN1URT9_9ACTN</name>
<comment type="caution">
    <text evidence="2">The sequence shown here is derived from an EMBL/GenBank/DDBJ whole genome shotgun (WGS) entry which is preliminary data.</text>
</comment>
<protein>
    <submittedName>
        <fullName evidence="2">Uncharacterized protein</fullName>
    </submittedName>
</protein>
<reference evidence="2 3" key="1">
    <citation type="journal article" date="2019" name="Int. J. Syst. Evol. Microbiol.">
        <title>The Global Catalogue of Microorganisms (GCM) 10K type strain sequencing project: providing services to taxonomists for standard genome sequencing and annotation.</title>
        <authorList>
            <consortium name="The Broad Institute Genomics Platform"/>
            <consortium name="The Broad Institute Genome Sequencing Center for Infectious Disease"/>
            <person name="Wu L."/>
            <person name="Ma J."/>
        </authorList>
    </citation>
    <scope>NUCLEOTIDE SEQUENCE [LARGE SCALE GENOMIC DNA]</scope>
    <source>
        <strain evidence="2 3">JCM 12696</strain>
    </source>
</reference>
<dbReference type="EMBL" id="BAAAKV010000016">
    <property type="protein sequence ID" value="GAA1165091.1"/>
    <property type="molecule type" value="Genomic_DNA"/>
</dbReference>
<evidence type="ECO:0000256" key="1">
    <source>
        <dbReference type="SAM" id="MobiDB-lite"/>
    </source>
</evidence>